<organism evidence="1 2">
    <name type="scientific">Candidozyma auris</name>
    <name type="common">Yeast</name>
    <name type="synonym">Candida auris</name>
    <dbReference type="NCBI Taxonomy" id="498019"/>
    <lineage>
        <taxon>Eukaryota</taxon>
        <taxon>Fungi</taxon>
        <taxon>Dikarya</taxon>
        <taxon>Ascomycota</taxon>
        <taxon>Saccharomycotina</taxon>
        <taxon>Pichiomycetes</taxon>
        <taxon>Metschnikowiaceae</taxon>
        <taxon>Candidozyma</taxon>
    </lineage>
</organism>
<accession>A0A0L0P7H9</accession>
<protein>
    <submittedName>
        <fullName evidence="1">Uncharacterized protein</fullName>
    </submittedName>
</protein>
<dbReference type="Proteomes" id="UP000037122">
    <property type="component" value="Unassembled WGS sequence"/>
</dbReference>
<dbReference type="AlphaFoldDB" id="A0A0L0P7H9"/>
<evidence type="ECO:0000313" key="1">
    <source>
        <dbReference type="EMBL" id="KNE02185.1"/>
    </source>
</evidence>
<sequence>MASGLPEPGFWLVEKVVFCFCLGTFMNNPQYMGFSKENLSQRQNLGKVPLFPANLAWSNWRGGLQGVQGCVVSSFTDFSFFFFFNFLGHRFSLIFTGFHRFSLIFTGFH</sequence>
<dbReference type="EMBL" id="LGST01000006">
    <property type="protein sequence ID" value="KNE02185.1"/>
    <property type="molecule type" value="Genomic_DNA"/>
</dbReference>
<gene>
    <name evidence="1" type="ORF">QG37_00873</name>
</gene>
<reference evidence="2" key="1">
    <citation type="journal article" date="2015" name="BMC Genomics">
        <title>Draft genome of a commonly misdiagnosed multidrug resistant pathogen Candida auris.</title>
        <authorList>
            <person name="Chatterjee S."/>
            <person name="Alampalli S.V."/>
            <person name="Nageshan R.K."/>
            <person name="Chettiar S.T."/>
            <person name="Joshi S."/>
            <person name="Tatu U.S."/>
        </authorList>
    </citation>
    <scope>NUCLEOTIDE SEQUENCE [LARGE SCALE GENOMIC DNA]</scope>
    <source>
        <strain evidence="2">6684</strain>
    </source>
</reference>
<proteinExistence type="predicted"/>
<name>A0A0L0P7H9_CANAR</name>
<dbReference type="VEuPathDB" id="FungiDB:QG37_00873"/>
<comment type="caution">
    <text evidence="1">The sequence shown here is derived from an EMBL/GenBank/DDBJ whole genome shotgun (WGS) entry which is preliminary data.</text>
</comment>
<evidence type="ECO:0000313" key="2">
    <source>
        <dbReference type="Proteomes" id="UP000037122"/>
    </source>
</evidence>